<gene>
    <name evidence="7" type="primary">LOC118299484</name>
</gene>
<dbReference type="Ensembl" id="ENSSMAT00000000938.2">
    <property type="protein sequence ID" value="ENSSMAP00000000917.2"/>
    <property type="gene ID" value="ENSSMAG00000000574.2"/>
</dbReference>
<feature type="chain" id="PRO_5034051943" description="CD3 gamma/delta subunit Ig-like domain-containing protein" evidence="6">
    <location>
        <begin position="25"/>
        <end position="175"/>
    </location>
</feature>
<keyword evidence="2" id="KW-1003">Cell membrane</keyword>
<feature type="signal peptide" evidence="6">
    <location>
        <begin position="1"/>
        <end position="24"/>
    </location>
</feature>
<dbReference type="GeneTree" id="ENSGT00730000111885"/>
<dbReference type="Proteomes" id="UP000694558">
    <property type="component" value="Chromosome 3"/>
</dbReference>
<feature type="compositionally biased region" description="Polar residues" evidence="4">
    <location>
        <begin position="159"/>
        <end position="175"/>
    </location>
</feature>
<dbReference type="GO" id="GO:0045059">
    <property type="term" value="P:positive thymic T cell selection"/>
    <property type="evidence" value="ECO:0007669"/>
    <property type="project" value="TreeGrafter"/>
</dbReference>
<name>A0A8D2ZEH5_SCOMX</name>
<proteinExistence type="predicted"/>
<dbReference type="GO" id="GO:0004888">
    <property type="term" value="F:transmembrane signaling receptor activity"/>
    <property type="evidence" value="ECO:0007669"/>
    <property type="project" value="TreeGrafter"/>
</dbReference>
<organism evidence="7 8">
    <name type="scientific">Scophthalmus maximus</name>
    <name type="common">Turbot</name>
    <name type="synonym">Psetta maxima</name>
    <dbReference type="NCBI Taxonomy" id="52904"/>
    <lineage>
        <taxon>Eukaryota</taxon>
        <taxon>Metazoa</taxon>
        <taxon>Chordata</taxon>
        <taxon>Craniata</taxon>
        <taxon>Vertebrata</taxon>
        <taxon>Euteleostomi</taxon>
        <taxon>Actinopterygii</taxon>
        <taxon>Neopterygii</taxon>
        <taxon>Teleostei</taxon>
        <taxon>Neoteleostei</taxon>
        <taxon>Acanthomorphata</taxon>
        <taxon>Carangaria</taxon>
        <taxon>Pleuronectiformes</taxon>
        <taxon>Pleuronectoidei</taxon>
        <taxon>Scophthalmidae</taxon>
        <taxon>Scophthalmus</taxon>
    </lineage>
</organism>
<reference evidence="7" key="2">
    <citation type="submission" date="2025-08" db="UniProtKB">
        <authorList>
            <consortium name="Ensembl"/>
        </authorList>
    </citation>
    <scope>IDENTIFICATION</scope>
</reference>
<dbReference type="InterPro" id="IPR015484">
    <property type="entry name" value="CD3_esu/gsu/dsu"/>
</dbReference>
<dbReference type="GO" id="GO:0042105">
    <property type="term" value="C:alpha-beta T cell receptor complex"/>
    <property type="evidence" value="ECO:0007669"/>
    <property type="project" value="TreeGrafter"/>
</dbReference>
<evidence type="ECO:0000256" key="4">
    <source>
        <dbReference type="SAM" id="MobiDB-lite"/>
    </source>
</evidence>
<evidence type="ECO:0000256" key="1">
    <source>
        <dbReference type="ARBA" id="ARBA00004251"/>
    </source>
</evidence>
<evidence type="ECO:0000256" key="2">
    <source>
        <dbReference type="ARBA" id="ARBA00022475"/>
    </source>
</evidence>
<evidence type="ECO:0000256" key="3">
    <source>
        <dbReference type="ARBA" id="ARBA00022729"/>
    </source>
</evidence>
<dbReference type="PANTHER" id="PTHR10570">
    <property type="entry name" value="T-CELL SURFACE GLYCOPROTEIN CD3 GAMMA CHAIN / DELTA CHAIN"/>
    <property type="match status" value="1"/>
</dbReference>
<dbReference type="PANTHER" id="PTHR10570:SF9">
    <property type="entry name" value="T-CELL SURFACE GLYCOPROTEIN CD3 EPSILON CHAIN"/>
    <property type="match status" value="1"/>
</dbReference>
<dbReference type="GO" id="GO:0009897">
    <property type="term" value="C:external side of plasma membrane"/>
    <property type="evidence" value="ECO:0007669"/>
    <property type="project" value="TreeGrafter"/>
</dbReference>
<keyword evidence="5" id="KW-0812">Transmembrane</keyword>
<dbReference type="InterPro" id="IPR013783">
    <property type="entry name" value="Ig-like_fold"/>
</dbReference>
<evidence type="ECO:0008006" key="9">
    <source>
        <dbReference type="Google" id="ProtNLM"/>
    </source>
</evidence>
<evidence type="ECO:0000313" key="8">
    <source>
        <dbReference type="Proteomes" id="UP000694558"/>
    </source>
</evidence>
<sequence length="175" mass="19159">RTPSSMRVGRVLAVLLLFLAPATAQDVTFEGKQFKMTCPNDDGKWYKNDKELDEGLTLTLDYDSDTKGSYRCDYKVDETDRTYYFYVKGKACANCVELDASSFGLVIAADMAGTVVLMAIIYKCTKKRSSAGPTPSSKAPARSGGRAPPVPSPDYETLNAHTRSQDPYSVVNRTG</sequence>
<keyword evidence="5" id="KW-0472">Membrane</keyword>
<comment type="subcellular location">
    <subcellularLocation>
        <location evidence="1">Cell membrane</location>
        <topology evidence="1">Single-pass type I membrane protein</topology>
    </subcellularLocation>
</comment>
<accession>A0A8D2ZEH5</accession>
<dbReference type="Gene3D" id="2.60.40.10">
    <property type="entry name" value="Immunoglobulins"/>
    <property type="match status" value="1"/>
</dbReference>
<keyword evidence="5" id="KW-1133">Transmembrane helix</keyword>
<keyword evidence="3 6" id="KW-0732">Signal</keyword>
<reference evidence="7" key="1">
    <citation type="submission" date="2023-05" db="EMBL/GenBank/DDBJ databases">
        <title>High-quality long-read genome of Scophthalmus maximus.</title>
        <authorList>
            <person name="Lien S."/>
            <person name="Martinez P."/>
        </authorList>
    </citation>
    <scope>NUCLEOTIDE SEQUENCE [LARGE SCALE GENOMIC DNA]</scope>
</reference>
<evidence type="ECO:0000256" key="5">
    <source>
        <dbReference type="SAM" id="Phobius"/>
    </source>
</evidence>
<dbReference type="Pfam" id="PF16681">
    <property type="entry name" value="Ig_5"/>
    <property type="match status" value="1"/>
</dbReference>
<dbReference type="AlphaFoldDB" id="A0A8D2ZEH5"/>
<dbReference type="GO" id="GO:0007166">
    <property type="term" value="P:cell surface receptor signaling pathway"/>
    <property type="evidence" value="ECO:0007669"/>
    <property type="project" value="TreeGrafter"/>
</dbReference>
<feature type="transmembrane region" description="Helical" evidence="5">
    <location>
        <begin position="102"/>
        <end position="122"/>
    </location>
</feature>
<protein>
    <recommendedName>
        <fullName evidence="9">CD3 gamma/delta subunit Ig-like domain-containing protein</fullName>
    </recommendedName>
</protein>
<evidence type="ECO:0000256" key="6">
    <source>
        <dbReference type="SAM" id="SignalP"/>
    </source>
</evidence>
<feature type="region of interest" description="Disordered" evidence="4">
    <location>
        <begin position="128"/>
        <end position="175"/>
    </location>
</feature>
<evidence type="ECO:0000313" key="7">
    <source>
        <dbReference type="Ensembl" id="ENSSMAP00000000917.2"/>
    </source>
</evidence>